<dbReference type="SUPFAM" id="SSF51905">
    <property type="entry name" value="FAD/NAD(P)-binding domain"/>
    <property type="match status" value="2"/>
</dbReference>
<evidence type="ECO:0000259" key="5">
    <source>
        <dbReference type="Pfam" id="PF07992"/>
    </source>
</evidence>
<feature type="domain" description="FAD/NAD(P)-binding" evidence="5">
    <location>
        <begin position="4"/>
        <end position="301"/>
    </location>
</feature>
<keyword evidence="2" id="KW-0285">Flavoprotein</keyword>
<keyword evidence="8" id="KW-1185">Reference proteome</keyword>
<dbReference type="Gene3D" id="3.50.50.60">
    <property type="entry name" value="FAD/NAD(P)-binding domain"/>
    <property type="match status" value="2"/>
</dbReference>
<dbReference type="GO" id="GO:0005737">
    <property type="term" value="C:cytoplasm"/>
    <property type="evidence" value="ECO:0007669"/>
    <property type="project" value="TreeGrafter"/>
</dbReference>
<evidence type="ECO:0000256" key="2">
    <source>
        <dbReference type="ARBA" id="ARBA00022630"/>
    </source>
</evidence>
<dbReference type="InterPro" id="IPR028202">
    <property type="entry name" value="Reductase_C"/>
</dbReference>
<dbReference type="PRINTS" id="PR00368">
    <property type="entry name" value="FADPNR"/>
</dbReference>
<dbReference type="PANTHER" id="PTHR43557">
    <property type="entry name" value="APOPTOSIS-INDUCING FACTOR 1"/>
    <property type="match status" value="1"/>
</dbReference>
<reference evidence="7 8" key="1">
    <citation type="submission" date="2020-01" db="EMBL/GenBank/DDBJ databases">
        <title>Pseudarthrobacter psychrotolerans sp. nov., isolated from antarctic soil.</title>
        <authorList>
            <person name="Shin Y."/>
            <person name="Park W."/>
        </authorList>
    </citation>
    <scope>NUCLEOTIDE SEQUENCE [LARGE SCALE GENOMIC DNA]</scope>
    <source>
        <strain evidence="7 8">YJ56</strain>
    </source>
</reference>
<dbReference type="SUPFAM" id="SSF55424">
    <property type="entry name" value="FAD/NAD-linked reductases, dimerisation (C-terminal) domain"/>
    <property type="match status" value="1"/>
</dbReference>
<evidence type="ECO:0000259" key="6">
    <source>
        <dbReference type="Pfam" id="PF14759"/>
    </source>
</evidence>
<dbReference type="GO" id="GO:0016651">
    <property type="term" value="F:oxidoreductase activity, acting on NAD(P)H"/>
    <property type="evidence" value="ECO:0007669"/>
    <property type="project" value="TreeGrafter"/>
</dbReference>
<dbReference type="PANTHER" id="PTHR43557:SF2">
    <property type="entry name" value="RIESKE DOMAIN-CONTAINING PROTEIN-RELATED"/>
    <property type="match status" value="1"/>
</dbReference>
<dbReference type="InterPro" id="IPR023753">
    <property type="entry name" value="FAD/NAD-binding_dom"/>
</dbReference>
<protein>
    <submittedName>
        <fullName evidence="7">FAD-dependent oxidoreductase</fullName>
    </submittedName>
</protein>
<gene>
    <name evidence="7" type="ORF">GU243_15205</name>
</gene>
<dbReference type="Gene3D" id="3.30.390.30">
    <property type="match status" value="1"/>
</dbReference>
<accession>A0A6P1NR06</accession>
<evidence type="ECO:0000256" key="1">
    <source>
        <dbReference type="ARBA" id="ARBA00001974"/>
    </source>
</evidence>
<evidence type="ECO:0000256" key="4">
    <source>
        <dbReference type="ARBA" id="ARBA00023002"/>
    </source>
</evidence>
<dbReference type="EMBL" id="CP047898">
    <property type="protein sequence ID" value="QHK20840.1"/>
    <property type="molecule type" value="Genomic_DNA"/>
</dbReference>
<dbReference type="InterPro" id="IPR016156">
    <property type="entry name" value="FAD/NAD-linked_Rdtase_dimer_sf"/>
</dbReference>
<dbReference type="PRINTS" id="PR00411">
    <property type="entry name" value="PNDRDTASEI"/>
</dbReference>
<evidence type="ECO:0000313" key="8">
    <source>
        <dbReference type="Proteomes" id="UP000464186"/>
    </source>
</evidence>
<dbReference type="KEGG" id="psey:GU243_15205"/>
<proteinExistence type="predicted"/>
<dbReference type="Pfam" id="PF07992">
    <property type="entry name" value="Pyr_redox_2"/>
    <property type="match status" value="1"/>
</dbReference>
<organism evidence="7 8">
    <name type="scientific">Pseudarthrobacter psychrotolerans</name>
    <dbReference type="NCBI Taxonomy" id="2697569"/>
    <lineage>
        <taxon>Bacteria</taxon>
        <taxon>Bacillati</taxon>
        <taxon>Actinomycetota</taxon>
        <taxon>Actinomycetes</taxon>
        <taxon>Micrococcales</taxon>
        <taxon>Micrococcaceae</taxon>
        <taxon>Pseudarthrobacter</taxon>
    </lineage>
</organism>
<evidence type="ECO:0000313" key="7">
    <source>
        <dbReference type="EMBL" id="QHK20840.1"/>
    </source>
</evidence>
<comment type="cofactor">
    <cofactor evidence="1">
        <name>FAD</name>
        <dbReference type="ChEBI" id="CHEBI:57692"/>
    </cofactor>
</comment>
<sequence>MQTLAIVGASLAGISAARAARAQGFAGRLILIGDEPQRPYDRPPLSKDFLAGKISLEHLLLETPEEREGGDPLQAEWLLGSAARSLDAETRTITLNDGTQIKADGVVIATGSSARTLPELAGLANVFTLRTLDDAQDLAPELVPGTRLVIVGAGFIGAEVASTARALGVEVTVICSGTVPLSRPLGAEMAGTLAALHGINGVELICDAAIESYYSGEGVVSGLRLSDGRYVPADVVLVAIGAVPNTAWLGGSGLELGDGVLCDPMGRTNVPGVVAVGDCAAWLDEESGQHRRVEHWNVAMERPALAVTALLDPGAARQPLNLPYFWSDQYNVRIQFAGHARDADRVDIEAGDPAAHSFLAVYYRRGQPVAVLGANQPRLFTKWRRQLNAARATAAQNAPAQTTAAQPALAASASFA</sequence>
<keyword evidence="4" id="KW-0560">Oxidoreductase</keyword>
<keyword evidence="3" id="KW-0274">FAD</keyword>
<dbReference type="InterPro" id="IPR050446">
    <property type="entry name" value="FAD-oxidoreductase/Apoptosis"/>
</dbReference>
<name>A0A6P1NR06_9MICC</name>
<dbReference type="AlphaFoldDB" id="A0A6P1NR06"/>
<feature type="domain" description="Reductase C-terminal" evidence="6">
    <location>
        <begin position="324"/>
        <end position="397"/>
    </location>
</feature>
<dbReference type="Pfam" id="PF14759">
    <property type="entry name" value="Reductase_C"/>
    <property type="match status" value="1"/>
</dbReference>
<dbReference type="Proteomes" id="UP000464186">
    <property type="component" value="Chromosome"/>
</dbReference>
<dbReference type="InterPro" id="IPR036188">
    <property type="entry name" value="FAD/NAD-bd_sf"/>
</dbReference>
<evidence type="ECO:0000256" key="3">
    <source>
        <dbReference type="ARBA" id="ARBA00022827"/>
    </source>
</evidence>